<name>A6WA95_KINRD</name>
<dbReference type="KEGG" id="kra:Krad_2253"/>
<dbReference type="Proteomes" id="UP000001116">
    <property type="component" value="Chromosome"/>
</dbReference>
<dbReference type="HOGENOM" id="CLU_2273594_0_0_11"/>
<evidence type="ECO:0000313" key="2">
    <source>
        <dbReference type="Proteomes" id="UP000001116"/>
    </source>
</evidence>
<dbReference type="EMBL" id="CP000750">
    <property type="protein sequence ID" value="ABS03734.1"/>
    <property type="molecule type" value="Genomic_DNA"/>
</dbReference>
<dbReference type="AlphaFoldDB" id="A6WA95"/>
<dbReference type="STRING" id="266940.Krad_2253"/>
<sequence>MEAIDVTDGVYGKVAWSQDAEVLHIEVQEVHRADERVAFTPTGLYDLPGLRARLAQTRPQLADANQAAIDAFVNAELAAQRARQESRWGPRISRWLHRRRSR</sequence>
<gene>
    <name evidence="1" type="ordered locus">Krad_2253</name>
</gene>
<organism evidence="1 2">
    <name type="scientific">Kineococcus radiotolerans (strain ATCC BAA-149 / DSM 14245 / SRS30216)</name>
    <dbReference type="NCBI Taxonomy" id="266940"/>
    <lineage>
        <taxon>Bacteria</taxon>
        <taxon>Bacillati</taxon>
        <taxon>Actinomycetota</taxon>
        <taxon>Actinomycetes</taxon>
        <taxon>Kineosporiales</taxon>
        <taxon>Kineosporiaceae</taxon>
        <taxon>Kineococcus</taxon>
    </lineage>
</organism>
<reference evidence="2" key="1">
    <citation type="journal article" date="2008" name="PLoS ONE">
        <title>Survival in nuclear waste, extreme resistance, and potential applications gleaned from the genome sequence of Kineococcus radiotolerans SRS30216.</title>
        <authorList>
            <person name="Bagwell C.E."/>
            <person name="Bhat S."/>
            <person name="Hawkins G.M."/>
            <person name="Smith B.W."/>
            <person name="Biswas T."/>
            <person name="Hoover T.R."/>
            <person name="Saunders E."/>
            <person name="Han C.S."/>
            <person name="Tsodikov O.V."/>
            <person name="Shimkets L.J."/>
        </authorList>
    </citation>
    <scope>NUCLEOTIDE SEQUENCE [LARGE SCALE GENOMIC DNA]</scope>
    <source>
        <strain evidence="2">ATCC BAA-149 / DSM 14245 / SRS30216</strain>
    </source>
</reference>
<proteinExistence type="predicted"/>
<keyword evidence="2" id="KW-1185">Reference proteome</keyword>
<evidence type="ECO:0000313" key="1">
    <source>
        <dbReference type="EMBL" id="ABS03734.1"/>
    </source>
</evidence>
<accession>A6WA95</accession>
<protein>
    <submittedName>
        <fullName evidence="1">Uncharacterized protein</fullName>
    </submittedName>
</protein>